<protein>
    <submittedName>
        <fullName evidence="2">D-threo-aldose 1-dehydrogenase</fullName>
    </submittedName>
</protein>
<dbReference type="SUPFAM" id="SSF51430">
    <property type="entry name" value="NAD(P)-linked oxidoreductase"/>
    <property type="match status" value="1"/>
</dbReference>
<dbReference type="PANTHER" id="PTHR42686:SF1">
    <property type="entry name" value="GH17980P-RELATED"/>
    <property type="match status" value="1"/>
</dbReference>
<evidence type="ECO:0000313" key="2">
    <source>
        <dbReference type="EMBL" id="TDN80244.1"/>
    </source>
</evidence>
<dbReference type="Proteomes" id="UP000295493">
    <property type="component" value="Unassembled WGS sequence"/>
</dbReference>
<name>A0A4R6FIC4_9SPHN</name>
<dbReference type="Pfam" id="PF00248">
    <property type="entry name" value="Aldo_ket_red"/>
    <property type="match status" value="1"/>
</dbReference>
<dbReference type="EMBL" id="SNWD01000010">
    <property type="protein sequence ID" value="TDN80244.1"/>
    <property type="molecule type" value="Genomic_DNA"/>
</dbReference>
<dbReference type="InterPro" id="IPR020471">
    <property type="entry name" value="AKR"/>
</dbReference>
<evidence type="ECO:0000259" key="1">
    <source>
        <dbReference type="Pfam" id="PF00248"/>
    </source>
</evidence>
<accession>A0A4R6FIC4</accession>
<comment type="caution">
    <text evidence="2">The sequence shown here is derived from an EMBL/GenBank/DDBJ whole genome shotgun (WGS) entry which is preliminary data.</text>
</comment>
<dbReference type="InterPro" id="IPR023210">
    <property type="entry name" value="NADP_OxRdtase_dom"/>
</dbReference>
<keyword evidence="3" id="KW-1185">Reference proteome</keyword>
<feature type="domain" description="NADP-dependent oxidoreductase" evidence="1">
    <location>
        <begin position="26"/>
        <end position="336"/>
    </location>
</feature>
<dbReference type="Gene3D" id="3.20.20.100">
    <property type="entry name" value="NADP-dependent oxidoreductase domain"/>
    <property type="match status" value="1"/>
</dbReference>
<organism evidence="2 3">
    <name type="scientific">Stakelama pacifica</name>
    <dbReference type="NCBI Taxonomy" id="517720"/>
    <lineage>
        <taxon>Bacteria</taxon>
        <taxon>Pseudomonadati</taxon>
        <taxon>Pseudomonadota</taxon>
        <taxon>Alphaproteobacteria</taxon>
        <taxon>Sphingomonadales</taxon>
        <taxon>Sphingomonadaceae</taxon>
        <taxon>Stakelama</taxon>
    </lineage>
</organism>
<dbReference type="AlphaFoldDB" id="A0A4R6FIC4"/>
<reference evidence="2 3" key="1">
    <citation type="submission" date="2019-03" db="EMBL/GenBank/DDBJ databases">
        <title>Genomic Encyclopedia of Type Strains, Phase IV (KMG-IV): sequencing the most valuable type-strain genomes for metagenomic binning, comparative biology and taxonomic classification.</title>
        <authorList>
            <person name="Goeker M."/>
        </authorList>
    </citation>
    <scope>NUCLEOTIDE SEQUENCE [LARGE SCALE GENOMIC DNA]</scope>
    <source>
        <strain evidence="2 3">DSM 25059</strain>
    </source>
</reference>
<dbReference type="PANTHER" id="PTHR42686">
    <property type="entry name" value="GH17980P-RELATED"/>
    <property type="match status" value="1"/>
</dbReference>
<dbReference type="GO" id="GO:0005829">
    <property type="term" value="C:cytosol"/>
    <property type="evidence" value="ECO:0007669"/>
    <property type="project" value="TreeGrafter"/>
</dbReference>
<sequence length="352" mass="37964">MGAARRMTCTMEAEDRRTLSPAMLGPLGFGSAPIGNLYQAMPDDEATATVEAAWQHGLRYFDTAPHYGFGLSEKRLGETLARIDPGQQAIVSTKVGRLLAPVPDADLSRPRQGFVSPEPVESCFDYSYDGVMRSWEASRERLRRERIDILYAHDLGEMTHGEDHAERLAEFLDGGYRAMRELRDSGAVDAIGLGVNETAICETVLGHADLDLILLAGRYTLLEQDALDGFLPLCAARNVCIVLGGPFNSGILATGAKGGDLHYNYAPAPPDIVARVAAIEAVCEAHGVPLPAAALQFPLAHAQIASVIPGTRTPGQICSATDLLAVPIPPDFWRELADRQLIRTDAPLPQNN</sequence>
<gene>
    <name evidence="2" type="ORF">EV664_11036</name>
</gene>
<evidence type="ECO:0000313" key="3">
    <source>
        <dbReference type="Proteomes" id="UP000295493"/>
    </source>
</evidence>
<dbReference type="GO" id="GO:0016491">
    <property type="term" value="F:oxidoreductase activity"/>
    <property type="evidence" value="ECO:0007669"/>
    <property type="project" value="InterPro"/>
</dbReference>
<proteinExistence type="predicted"/>
<dbReference type="InterPro" id="IPR036812">
    <property type="entry name" value="NAD(P)_OxRdtase_dom_sf"/>
</dbReference>